<dbReference type="VEuPathDB" id="FungiDB:BTJ68_11297"/>
<comment type="caution">
    <text evidence="1">The sequence shown here is derived from an EMBL/GenBank/DDBJ whole genome shotgun (WGS) entry which is preliminary data.</text>
</comment>
<dbReference type="EMBL" id="QWIL01001187">
    <property type="protein sequence ID" value="RMY06547.1"/>
    <property type="molecule type" value="Genomic_DNA"/>
</dbReference>
<evidence type="ECO:0000313" key="2">
    <source>
        <dbReference type="EMBL" id="RMY26858.1"/>
    </source>
</evidence>
<evidence type="ECO:0000313" key="1">
    <source>
        <dbReference type="EMBL" id="RMY06547.1"/>
    </source>
</evidence>
<evidence type="ECO:0000313" key="4">
    <source>
        <dbReference type="Proteomes" id="UP000276864"/>
    </source>
</evidence>
<sequence>MSPSTDTPSKAKAFEARMSKSIHMGKKVARSLLPGVAPSSFFFRKSVIVVVVDALRGSHCIARAKDGSRCGNEVQAQAVLEALADLYKITSDDNELMEGLVDIAEKCTCRHKEMNEHYSLQARKIAENWMDQTTAMDMWEISTL</sequence>
<dbReference type="Proteomes" id="UP000276864">
    <property type="component" value="Unassembled WGS sequence"/>
</dbReference>
<accession>A0A3M6YUH1</accession>
<proteinExistence type="predicted"/>
<evidence type="ECO:0000313" key="3">
    <source>
        <dbReference type="Proteomes" id="UP000271337"/>
    </source>
</evidence>
<reference evidence="3 4" key="1">
    <citation type="journal article" date="2018" name="BMC Genomics">
        <title>Genomic evidence for intraspecific hybridization in a clonal and extremely halotolerant yeast.</title>
        <authorList>
            <person name="Gostincar C."/>
            <person name="Stajich J.E."/>
            <person name="Zupancic J."/>
            <person name="Zalar P."/>
            <person name="Gunde-Cimerman N."/>
        </authorList>
    </citation>
    <scope>NUCLEOTIDE SEQUENCE [LARGE SCALE GENOMIC DNA]</scope>
    <source>
        <strain evidence="2 4">EXF-6651</strain>
        <strain evidence="1 3">EXF-6669</strain>
    </source>
</reference>
<dbReference type="AlphaFoldDB" id="A0A3M6YUH1"/>
<dbReference type="Proteomes" id="UP000271337">
    <property type="component" value="Unassembled WGS sequence"/>
</dbReference>
<dbReference type="EMBL" id="QWIM01001344">
    <property type="protein sequence ID" value="RMY26858.1"/>
    <property type="molecule type" value="Genomic_DNA"/>
</dbReference>
<organism evidence="1 3">
    <name type="scientific">Hortaea werneckii</name>
    <name type="common">Black yeast</name>
    <name type="synonym">Cladosporium werneckii</name>
    <dbReference type="NCBI Taxonomy" id="91943"/>
    <lineage>
        <taxon>Eukaryota</taxon>
        <taxon>Fungi</taxon>
        <taxon>Dikarya</taxon>
        <taxon>Ascomycota</taxon>
        <taxon>Pezizomycotina</taxon>
        <taxon>Dothideomycetes</taxon>
        <taxon>Dothideomycetidae</taxon>
        <taxon>Mycosphaerellales</taxon>
        <taxon>Teratosphaeriaceae</taxon>
        <taxon>Hortaea</taxon>
    </lineage>
</organism>
<protein>
    <submittedName>
        <fullName evidence="1">Uncharacterized protein</fullName>
    </submittedName>
</protein>
<gene>
    <name evidence="2" type="ORF">D0866_10561</name>
    <name evidence="1" type="ORF">D0867_09656</name>
</gene>
<name>A0A3M6YUH1_HORWE</name>